<keyword evidence="6" id="KW-1185">Reference proteome</keyword>
<feature type="compositionally biased region" description="Polar residues" evidence="2">
    <location>
        <begin position="602"/>
        <end position="621"/>
    </location>
</feature>
<dbReference type="Proteomes" id="UP000838763">
    <property type="component" value="Unassembled WGS sequence"/>
</dbReference>
<dbReference type="Pfam" id="PF24883">
    <property type="entry name" value="NPHP3_N"/>
    <property type="match status" value="1"/>
</dbReference>
<sequence length="1213" mass="138506">MDKVDSSEIDLIWKQVQERVIRLAGDDPTKLRKNLNAEDVLALVDRAQAAQKAKSEKYGWFKSAVGRTLQCIQTVGGIVANAASQAFAPAEMCFNALTFVIQAWQGYEGMFENLGELLEKCVEFLERLDYYTPKMDARLSRLACQNLQLFVELCDRMIKLRKKHTRLLAFTKQLFLNDNGIQELLGMMDRLNNKESLLVTAQTYKIVSDSADGIKLIINGQQEQKRVEDSKKWRKAIVKALGFAPANLRSDGEPVAGWERSINQMRNRIVEGTGDWLADYEGFVSWAQSPTPEENVFIIHGKPGSGKSSLMANVLRLVRRRAAHSVPAASRVVSAYFCPEVDTKKTTDLTQGVVFESASRALLWQLCTSYEAIAKSTAHIIERQQLFDGNMDLWKSLFSENRELQNQDTIFFLFLDGIDSDFRAFIPLLKMLSSRLDLICRVRICVTIQNETAKDWLIPSYQIPYHKLHISSENLSDVKACILSQLDSMPIFKDADRPGIQQWRDRILDTLVKKCEGDYFRINNILKSLSVVDLISDIETILADAGKTRADQIDAELQHLNEQRTPTEIDEINTIIRWVTHGAGYPAIDTLQSLLSLRSRRQNATAGPSTTTDSESGPSEQEPNKKAGPGQPLSPLSLLPFRQKIEEKYPIFVVRDSGHVDWRTPEIQDRIPAKAPLTALSRTTCLVPQIVRESEVTVDSSSNKTEVVLGYIAKRMAHHLFNGKMTGLHERAPERSAAMAVLRGYLVRLDPTGPNEAPAKLLQHTYENFWQSDDAREYFERYRCSLDTLASIERWATGSLGRGDSSTSIWEMNMALNYELFIEFSWFSRSKPSTARAKRALDLDPSNWDALLFLATDPEYHAIPPRETFDLLQKAKAQMDNLRSSDSSWLSEPGKRTVLASIMLEFGMALWRQTLFRRRPKGEKPAQDELEEAAIIHRQSLEFGDPKFHIMKRLFREYEREGCRGLWLQFISTLTDYSARWSPSISNLSKEVLVCHYQRREWPEENRFAKAADSTNQWGTVDAFFSACLAASESHGDARLQFEIRAHYAFTLFISSQPQKHSRGLGMLQELLDPANVNQVDDLDNHLMLDIQMTLAIYYLREALAENQKETTRLELGEKLASFLAQSRVHHIMMNALELLSDDIEENDLYAFRLLQDILSSLGDEENLRVAWFMWAASIWDSKRDEERKFEWKVALREKYMKGYVPEEIEDDM</sequence>
<evidence type="ECO:0000313" key="6">
    <source>
        <dbReference type="Proteomes" id="UP000838763"/>
    </source>
</evidence>
<protein>
    <recommendedName>
        <fullName evidence="7">NACHT domain-containing protein</fullName>
    </recommendedName>
</protein>
<reference evidence="5" key="1">
    <citation type="submission" date="2022-11" db="EMBL/GenBank/DDBJ databases">
        <authorList>
            <person name="Scott C."/>
            <person name="Bruce N."/>
        </authorList>
    </citation>
    <scope>NUCLEOTIDE SEQUENCE</scope>
</reference>
<dbReference type="PANTHER" id="PTHR10039">
    <property type="entry name" value="AMELOGENIN"/>
    <property type="match status" value="1"/>
</dbReference>
<evidence type="ECO:0000313" key="5">
    <source>
        <dbReference type="EMBL" id="CAI4218936.1"/>
    </source>
</evidence>
<name>A0A9P1MEG9_9PEZI</name>
<comment type="caution">
    <text evidence="5">The sequence shown here is derived from an EMBL/GenBank/DDBJ whole genome shotgun (WGS) entry which is preliminary data.</text>
</comment>
<dbReference type="OrthoDB" id="2913095at2759"/>
<dbReference type="SUPFAM" id="SSF52540">
    <property type="entry name" value="P-loop containing nucleoside triphosphate hydrolases"/>
    <property type="match status" value="1"/>
</dbReference>
<keyword evidence="1" id="KW-0677">Repeat</keyword>
<accession>A0A9P1MEG9</accession>
<feature type="region of interest" description="Disordered" evidence="2">
    <location>
        <begin position="600"/>
        <end position="636"/>
    </location>
</feature>
<dbReference type="Gene3D" id="3.40.50.300">
    <property type="entry name" value="P-loop containing nucleotide triphosphate hydrolases"/>
    <property type="match status" value="1"/>
</dbReference>
<dbReference type="EMBL" id="CALLCH030000019">
    <property type="protein sequence ID" value="CAI4218936.1"/>
    <property type="molecule type" value="Genomic_DNA"/>
</dbReference>
<evidence type="ECO:0000259" key="4">
    <source>
        <dbReference type="Pfam" id="PF24883"/>
    </source>
</evidence>
<evidence type="ECO:0000256" key="1">
    <source>
        <dbReference type="ARBA" id="ARBA00022737"/>
    </source>
</evidence>
<evidence type="ECO:0000259" key="3">
    <source>
        <dbReference type="Pfam" id="PF17109"/>
    </source>
</evidence>
<feature type="domain" description="Nephrocystin 3-like N-terminal" evidence="4">
    <location>
        <begin position="272"/>
        <end position="447"/>
    </location>
</feature>
<dbReference type="InterPro" id="IPR056884">
    <property type="entry name" value="NPHP3-like_N"/>
</dbReference>
<dbReference type="Pfam" id="PF17109">
    <property type="entry name" value="Goodbye"/>
    <property type="match status" value="1"/>
</dbReference>
<dbReference type="PANTHER" id="PTHR10039:SF17">
    <property type="entry name" value="FUNGAL STAND N-TERMINAL GOODBYE DOMAIN-CONTAINING PROTEIN-RELATED"/>
    <property type="match status" value="1"/>
</dbReference>
<dbReference type="InterPro" id="IPR027417">
    <property type="entry name" value="P-loop_NTPase"/>
</dbReference>
<dbReference type="AlphaFoldDB" id="A0A9P1MEG9"/>
<evidence type="ECO:0000256" key="2">
    <source>
        <dbReference type="SAM" id="MobiDB-lite"/>
    </source>
</evidence>
<organism evidence="5 6">
    <name type="scientific">Parascedosporium putredinis</name>
    <dbReference type="NCBI Taxonomy" id="1442378"/>
    <lineage>
        <taxon>Eukaryota</taxon>
        <taxon>Fungi</taxon>
        <taxon>Dikarya</taxon>
        <taxon>Ascomycota</taxon>
        <taxon>Pezizomycotina</taxon>
        <taxon>Sordariomycetes</taxon>
        <taxon>Hypocreomycetidae</taxon>
        <taxon>Microascales</taxon>
        <taxon>Microascaceae</taxon>
        <taxon>Parascedosporium</taxon>
    </lineage>
</organism>
<proteinExistence type="predicted"/>
<dbReference type="InterPro" id="IPR031350">
    <property type="entry name" value="Goodbye_dom"/>
</dbReference>
<gene>
    <name evidence="5" type="ORF">PPNO1_LOCUS8507</name>
</gene>
<evidence type="ECO:0008006" key="7">
    <source>
        <dbReference type="Google" id="ProtNLM"/>
    </source>
</evidence>
<feature type="domain" description="Fungal STAND N-terminal Goodbye" evidence="3">
    <location>
        <begin position="23"/>
        <end position="131"/>
    </location>
</feature>